<name>A0ABP7F4M4_9ACTN</name>
<reference evidence="2" key="1">
    <citation type="journal article" date="2019" name="Int. J. Syst. Evol. Microbiol.">
        <title>The Global Catalogue of Microorganisms (GCM) 10K type strain sequencing project: providing services to taxonomists for standard genome sequencing and annotation.</title>
        <authorList>
            <consortium name="The Broad Institute Genomics Platform"/>
            <consortium name="The Broad Institute Genome Sequencing Center for Infectious Disease"/>
            <person name="Wu L."/>
            <person name="Ma J."/>
        </authorList>
    </citation>
    <scope>NUCLEOTIDE SEQUENCE [LARGE SCALE GENOMIC DNA]</scope>
    <source>
        <strain evidence="2">JCM 17137</strain>
    </source>
</reference>
<evidence type="ECO:0000313" key="2">
    <source>
        <dbReference type="Proteomes" id="UP001500908"/>
    </source>
</evidence>
<proteinExistence type="predicted"/>
<evidence type="ECO:0000313" key="1">
    <source>
        <dbReference type="EMBL" id="GAA3731440.1"/>
    </source>
</evidence>
<accession>A0ABP7F4M4</accession>
<keyword evidence="2" id="KW-1185">Reference proteome</keyword>
<dbReference type="RefSeq" id="WP_344967782.1">
    <property type="nucleotide sequence ID" value="NZ_BAABDD010000003.1"/>
</dbReference>
<gene>
    <name evidence="1" type="ORF">GCM10022402_10190</name>
</gene>
<organism evidence="1 2">
    <name type="scientific">Salinactinospora qingdaonensis</name>
    <dbReference type="NCBI Taxonomy" id="702744"/>
    <lineage>
        <taxon>Bacteria</taxon>
        <taxon>Bacillati</taxon>
        <taxon>Actinomycetota</taxon>
        <taxon>Actinomycetes</taxon>
        <taxon>Streptosporangiales</taxon>
        <taxon>Nocardiopsidaceae</taxon>
        <taxon>Salinactinospora</taxon>
    </lineage>
</organism>
<sequence>MSEETTITLYGGPLDGAQVAVEAHFSQLLPPGATGIVFATETTSGCYRPIVGRWTYIGPPRPEIDEVE</sequence>
<comment type="caution">
    <text evidence="1">The sequence shown here is derived from an EMBL/GenBank/DDBJ whole genome shotgun (WGS) entry which is preliminary data.</text>
</comment>
<protein>
    <submittedName>
        <fullName evidence="1">Uncharacterized protein</fullName>
    </submittedName>
</protein>
<dbReference type="Proteomes" id="UP001500908">
    <property type="component" value="Unassembled WGS sequence"/>
</dbReference>
<dbReference type="EMBL" id="BAABDD010000003">
    <property type="protein sequence ID" value="GAA3731440.1"/>
    <property type="molecule type" value="Genomic_DNA"/>
</dbReference>